<dbReference type="RefSeq" id="WP_273598291.1">
    <property type="nucleotide sequence ID" value="NZ_JAQQXS010000022.1"/>
</dbReference>
<evidence type="ECO:0000313" key="1">
    <source>
        <dbReference type="EMBL" id="MDC8787151.1"/>
    </source>
</evidence>
<dbReference type="EMBL" id="JAQQXS010000022">
    <property type="protein sequence ID" value="MDC8787151.1"/>
    <property type="molecule type" value="Genomic_DNA"/>
</dbReference>
<feature type="non-terminal residue" evidence="1">
    <location>
        <position position="1"/>
    </location>
</feature>
<protein>
    <submittedName>
        <fullName evidence="1">Uncharacterized protein</fullName>
    </submittedName>
</protein>
<reference evidence="1 2" key="1">
    <citation type="submission" date="2022-10" db="EMBL/GenBank/DDBJ databases">
        <title>paucibacter sp. hw8 Genome sequencing.</title>
        <authorList>
            <person name="Park S."/>
        </authorList>
    </citation>
    <scope>NUCLEOTIDE SEQUENCE [LARGE SCALE GENOMIC DNA]</scope>
    <source>
        <strain evidence="2">hw8</strain>
    </source>
</reference>
<organism evidence="1 2">
    <name type="scientific">Roseateles koreensis</name>
    <dbReference type="NCBI Taxonomy" id="2987526"/>
    <lineage>
        <taxon>Bacteria</taxon>
        <taxon>Pseudomonadati</taxon>
        <taxon>Pseudomonadota</taxon>
        <taxon>Betaproteobacteria</taxon>
        <taxon>Burkholderiales</taxon>
        <taxon>Sphaerotilaceae</taxon>
        <taxon>Roseateles</taxon>
    </lineage>
</organism>
<accession>A0ABT5KW38</accession>
<dbReference type="Proteomes" id="UP001219862">
    <property type="component" value="Unassembled WGS sequence"/>
</dbReference>
<comment type="caution">
    <text evidence="1">The sequence shown here is derived from an EMBL/GenBank/DDBJ whole genome shotgun (WGS) entry which is preliminary data.</text>
</comment>
<evidence type="ECO:0000313" key="2">
    <source>
        <dbReference type="Proteomes" id="UP001219862"/>
    </source>
</evidence>
<keyword evidence="2" id="KW-1185">Reference proteome</keyword>
<name>A0ABT5KW38_9BURK</name>
<sequence length="102" mass="10887">VINKAGVKVDYTGGAWSGQPSTSAGGAEGLGYFGVMKVKDAGFDDKLLLKDRRGQPIGDMPFTVRNRVTGQKEHGRTTADGLIKHAVDGTPEQLEIQWGTTK</sequence>
<gene>
    <name evidence="1" type="ORF">PRZ01_18335</name>
</gene>
<proteinExistence type="predicted"/>